<dbReference type="InterPro" id="IPR016032">
    <property type="entry name" value="Sig_transdc_resp-reg_C-effctor"/>
</dbReference>
<evidence type="ECO:0000256" key="6">
    <source>
        <dbReference type="ARBA" id="ARBA00023125"/>
    </source>
</evidence>
<keyword evidence="2" id="KW-0963">Cytoplasm</keyword>
<evidence type="ECO:0000259" key="10">
    <source>
        <dbReference type="PROSITE" id="PS50110"/>
    </source>
</evidence>
<evidence type="ECO:0000259" key="11">
    <source>
        <dbReference type="PROSITE" id="PS51755"/>
    </source>
</evidence>
<reference evidence="12 13" key="1">
    <citation type="submission" date="2020-09" db="EMBL/GenBank/DDBJ databases">
        <title>Pseudoxanthomonas sp. CAU 1598 isolated from sand of Yaerae Beach.</title>
        <authorList>
            <person name="Kim W."/>
        </authorList>
    </citation>
    <scope>NUCLEOTIDE SEQUENCE [LARGE SCALE GENOMIC DNA]</scope>
    <source>
        <strain evidence="12 13">CAU 1598</strain>
    </source>
</reference>
<dbReference type="CDD" id="cd00383">
    <property type="entry name" value="trans_reg_C"/>
    <property type="match status" value="1"/>
</dbReference>
<dbReference type="Gene3D" id="3.40.50.2300">
    <property type="match status" value="1"/>
</dbReference>
<dbReference type="InterPro" id="IPR011006">
    <property type="entry name" value="CheY-like_superfamily"/>
</dbReference>
<keyword evidence="7" id="KW-0804">Transcription</keyword>
<dbReference type="SMART" id="SM00448">
    <property type="entry name" value="REC"/>
    <property type="match status" value="1"/>
</dbReference>
<dbReference type="Gene3D" id="6.10.250.690">
    <property type="match status" value="1"/>
</dbReference>
<feature type="domain" description="Response regulatory" evidence="10">
    <location>
        <begin position="11"/>
        <end position="124"/>
    </location>
</feature>
<dbReference type="GO" id="GO:0006355">
    <property type="term" value="P:regulation of DNA-templated transcription"/>
    <property type="evidence" value="ECO:0007669"/>
    <property type="project" value="InterPro"/>
</dbReference>
<sequence>MSQNAATEAPHLLVVDDHPEIRHSLTRYLRDNGFRVSAADGGAQMRLVLQDASIDLVILDVMMPGEDGLSLCRDLTASNGPPVILLTALSDDTDQIVGLELGADDYVTKPFNPRELLARIRAVLRRTQGAQPQRQVPGQDRLHFSGWCLDLARRELTDPEGVDVALSNNEFLLLAAFLARAGRVLSRDQLLDLTQGREAGAYDRAIDNQVLRLRRKIEPDPANPSLIKTVWGGGYVFTANVSRDPA</sequence>
<evidence type="ECO:0000256" key="8">
    <source>
        <dbReference type="PROSITE-ProRule" id="PRU00169"/>
    </source>
</evidence>
<evidence type="ECO:0000256" key="9">
    <source>
        <dbReference type="PROSITE-ProRule" id="PRU01091"/>
    </source>
</evidence>
<keyword evidence="5" id="KW-0805">Transcription regulation</keyword>
<protein>
    <submittedName>
        <fullName evidence="12">Response regulator</fullName>
    </submittedName>
</protein>
<dbReference type="SMART" id="SM00862">
    <property type="entry name" value="Trans_reg_C"/>
    <property type="match status" value="1"/>
</dbReference>
<organism evidence="12 13">
    <name type="scientific">Pseudomarimonas arenosa</name>
    <dbReference type="NCBI Taxonomy" id="2774145"/>
    <lineage>
        <taxon>Bacteria</taxon>
        <taxon>Pseudomonadati</taxon>
        <taxon>Pseudomonadota</taxon>
        <taxon>Gammaproteobacteria</taxon>
        <taxon>Lysobacterales</taxon>
        <taxon>Lysobacteraceae</taxon>
        <taxon>Pseudomarimonas</taxon>
    </lineage>
</organism>
<dbReference type="EMBL" id="JACYTR010000069">
    <property type="protein sequence ID" value="MBD8527875.1"/>
    <property type="molecule type" value="Genomic_DNA"/>
</dbReference>
<dbReference type="Pfam" id="PF00486">
    <property type="entry name" value="Trans_reg_C"/>
    <property type="match status" value="1"/>
</dbReference>
<dbReference type="FunFam" id="1.10.10.10:FF:000099">
    <property type="entry name" value="Two-component system response regulator TorR"/>
    <property type="match status" value="1"/>
</dbReference>
<dbReference type="SUPFAM" id="SSF52172">
    <property type="entry name" value="CheY-like"/>
    <property type="match status" value="1"/>
</dbReference>
<dbReference type="GO" id="GO:0000976">
    <property type="term" value="F:transcription cis-regulatory region binding"/>
    <property type="evidence" value="ECO:0007669"/>
    <property type="project" value="TreeGrafter"/>
</dbReference>
<dbReference type="GO" id="GO:0032993">
    <property type="term" value="C:protein-DNA complex"/>
    <property type="evidence" value="ECO:0007669"/>
    <property type="project" value="TreeGrafter"/>
</dbReference>
<evidence type="ECO:0000256" key="3">
    <source>
        <dbReference type="ARBA" id="ARBA00022553"/>
    </source>
</evidence>
<dbReference type="RefSeq" id="WP_192031296.1">
    <property type="nucleotide sequence ID" value="NZ_JACYTR010000069.1"/>
</dbReference>
<dbReference type="Gene3D" id="1.10.10.10">
    <property type="entry name" value="Winged helix-like DNA-binding domain superfamily/Winged helix DNA-binding domain"/>
    <property type="match status" value="1"/>
</dbReference>
<comment type="caution">
    <text evidence="12">The sequence shown here is derived from an EMBL/GenBank/DDBJ whole genome shotgun (WGS) entry which is preliminary data.</text>
</comment>
<evidence type="ECO:0000313" key="12">
    <source>
        <dbReference type="EMBL" id="MBD8527875.1"/>
    </source>
</evidence>
<dbReference type="Proteomes" id="UP000613768">
    <property type="component" value="Unassembled WGS sequence"/>
</dbReference>
<evidence type="ECO:0000256" key="7">
    <source>
        <dbReference type="ARBA" id="ARBA00023163"/>
    </source>
</evidence>
<comment type="subcellular location">
    <subcellularLocation>
        <location evidence="1">Cytoplasm</location>
    </subcellularLocation>
</comment>
<dbReference type="PROSITE" id="PS51755">
    <property type="entry name" value="OMPR_PHOB"/>
    <property type="match status" value="1"/>
</dbReference>
<keyword evidence="4" id="KW-0902">Two-component regulatory system</keyword>
<dbReference type="GO" id="GO:0005829">
    <property type="term" value="C:cytosol"/>
    <property type="evidence" value="ECO:0007669"/>
    <property type="project" value="TreeGrafter"/>
</dbReference>
<name>A0AAW3ZSN7_9GAMM</name>
<feature type="modified residue" description="4-aspartylphosphate" evidence="8">
    <location>
        <position position="60"/>
    </location>
</feature>
<evidence type="ECO:0000256" key="5">
    <source>
        <dbReference type="ARBA" id="ARBA00023015"/>
    </source>
</evidence>
<proteinExistence type="predicted"/>
<keyword evidence="3 8" id="KW-0597">Phosphoprotein</keyword>
<dbReference type="GO" id="GO:0000156">
    <property type="term" value="F:phosphorelay response regulator activity"/>
    <property type="evidence" value="ECO:0007669"/>
    <property type="project" value="TreeGrafter"/>
</dbReference>
<dbReference type="InterPro" id="IPR001789">
    <property type="entry name" value="Sig_transdc_resp-reg_receiver"/>
</dbReference>
<accession>A0AAW3ZSN7</accession>
<evidence type="ECO:0000256" key="2">
    <source>
        <dbReference type="ARBA" id="ARBA00022490"/>
    </source>
</evidence>
<dbReference type="AlphaFoldDB" id="A0AAW3ZSN7"/>
<dbReference type="PROSITE" id="PS50110">
    <property type="entry name" value="RESPONSE_REGULATORY"/>
    <property type="match status" value="1"/>
</dbReference>
<dbReference type="PANTHER" id="PTHR48111">
    <property type="entry name" value="REGULATOR OF RPOS"/>
    <property type="match status" value="1"/>
</dbReference>
<gene>
    <name evidence="12" type="ORF">IFO71_19180</name>
</gene>
<evidence type="ECO:0000313" key="13">
    <source>
        <dbReference type="Proteomes" id="UP000613768"/>
    </source>
</evidence>
<evidence type="ECO:0000256" key="1">
    <source>
        <dbReference type="ARBA" id="ARBA00004496"/>
    </source>
</evidence>
<keyword evidence="6 9" id="KW-0238">DNA-binding</keyword>
<dbReference type="PANTHER" id="PTHR48111:SF4">
    <property type="entry name" value="DNA-BINDING DUAL TRANSCRIPTIONAL REGULATOR OMPR"/>
    <property type="match status" value="1"/>
</dbReference>
<dbReference type="Pfam" id="PF00072">
    <property type="entry name" value="Response_reg"/>
    <property type="match status" value="1"/>
</dbReference>
<feature type="domain" description="OmpR/PhoB-type" evidence="11">
    <location>
        <begin position="139"/>
        <end position="239"/>
    </location>
</feature>
<feature type="DNA-binding region" description="OmpR/PhoB-type" evidence="9">
    <location>
        <begin position="139"/>
        <end position="239"/>
    </location>
</feature>
<dbReference type="InterPro" id="IPR039420">
    <property type="entry name" value="WalR-like"/>
</dbReference>
<dbReference type="SUPFAM" id="SSF46894">
    <property type="entry name" value="C-terminal effector domain of the bipartite response regulators"/>
    <property type="match status" value="1"/>
</dbReference>
<evidence type="ECO:0000256" key="4">
    <source>
        <dbReference type="ARBA" id="ARBA00023012"/>
    </source>
</evidence>
<keyword evidence="13" id="KW-1185">Reference proteome</keyword>
<dbReference type="InterPro" id="IPR001867">
    <property type="entry name" value="OmpR/PhoB-type_DNA-bd"/>
</dbReference>
<dbReference type="InterPro" id="IPR036388">
    <property type="entry name" value="WH-like_DNA-bd_sf"/>
</dbReference>